<dbReference type="OrthoDB" id="9808140at2"/>
<evidence type="ECO:0000256" key="6">
    <source>
        <dbReference type="HAMAP-Rule" id="MF_01813"/>
    </source>
</evidence>
<evidence type="ECO:0000256" key="4">
    <source>
        <dbReference type="ARBA" id="ARBA00022688"/>
    </source>
</evidence>
<evidence type="ECO:0000256" key="7">
    <source>
        <dbReference type="SAM" id="MobiDB-lite"/>
    </source>
</evidence>
<feature type="region of interest" description="Disordered" evidence="7">
    <location>
        <begin position="1"/>
        <end position="23"/>
    </location>
</feature>
<proteinExistence type="inferred from homology"/>
<dbReference type="PANTHER" id="PTHR43591">
    <property type="entry name" value="METHYLTRANSFERASE"/>
    <property type="match status" value="1"/>
</dbReference>
<feature type="binding site" evidence="6">
    <location>
        <position position="119"/>
    </location>
    <ligand>
        <name>S-adenosyl-L-methionine</name>
        <dbReference type="ChEBI" id="CHEBI:59789"/>
    </ligand>
</feature>
<reference evidence="8 9" key="1">
    <citation type="submission" date="2017-01" db="EMBL/GenBank/DDBJ databases">
        <authorList>
            <person name="Mah S.A."/>
            <person name="Swanson W.J."/>
            <person name="Moy G.W."/>
            <person name="Vacquier V.D."/>
        </authorList>
    </citation>
    <scope>NUCLEOTIDE SEQUENCE [LARGE SCALE GENOMIC DNA]</scope>
    <source>
        <strain evidence="8 9">DSM 11589</strain>
    </source>
</reference>
<dbReference type="HAMAP" id="MF_01813">
    <property type="entry name" value="MenG_UbiE_methyltr"/>
    <property type="match status" value="1"/>
</dbReference>
<keyword evidence="5 6" id="KW-0949">S-adenosyl-L-methionine</keyword>
<dbReference type="Pfam" id="PF01209">
    <property type="entry name" value="Ubie_methyltran"/>
    <property type="match status" value="1"/>
</dbReference>
<comment type="catalytic activity">
    <reaction evidence="6">
        <text>a 2-demethylmenaquinol + S-adenosyl-L-methionine = a menaquinol + S-adenosyl-L-homocysteine + H(+)</text>
        <dbReference type="Rhea" id="RHEA:42640"/>
        <dbReference type="Rhea" id="RHEA-COMP:9539"/>
        <dbReference type="Rhea" id="RHEA-COMP:9563"/>
        <dbReference type="ChEBI" id="CHEBI:15378"/>
        <dbReference type="ChEBI" id="CHEBI:18151"/>
        <dbReference type="ChEBI" id="CHEBI:55437"/>
        <dbReference type="ChEBI" id="CHEBI:57856"/>
        <dbReference type="ChEBI" id="CHEBI:59789"/>
        <dbReference type="EC" id="2.1.1.163"/>
    </reaction>
</comment>
<comment type="catalytic activity">
    <reaction evidence="6">
        <text>a 2-methoxy-6-(all-trans-polyprenyl)benzene-1,4-diol + S-adenosyl-L-methionine = a 5-methoxy-2-methyl-3-(all-trans-polyprenyl)benzene-1,4-diol + S-adenosyl-L-homocysteine + H(+)</text>
        <dbReference type="Rhea" id="RHEA:28286"/>
        <dbReference type="Rhea" id="RHEA-COMP:10858"/>
        <dbReference type="Rhea" id="RHEA-COMP:10859"/>
        <dbReference type="ChEBI" id="CHEBI:15378"/>
        <dbReference type="ChEBI" id="CHEBI:57856"/>
        <dbReference type="ChEBI" id="CHEBI:59789"/>
        <dbReference type="ChEBI" id="CHEBI:84166"/>
        <dbReference type="ChEBI" id="CHEBI:84167"/>
        <dbReference type="EC" id="2.1.1.201"/>
    </reaction>
</comment>
<gene>
    <name evidence="6" type="primary">ubiE</name>
    <name evidence="8" type="ORF">SAMN05421779_104332</name>
</gene>
<feature type="binding site" evidence="6">
    <location>
        <position position="91"/>
    </location>
    <ligand>
        <name>S-adenosyl-L-methionine</name>
        <dbReference type="ChEBI" id="CHEBI:59789"/>
    </ligand>
</feature>
<keyword evidence="3 6" id="KW-0808">Transferase</keyword>
<dbReference type="NCBIfam" id="NF001244">
    <property type="entry name" value="PRK00216.1-5"/>
    <property type="match status" value="1"/>
</dbReference>
<accession>A0A1N7MSW4</accession>
<keyword evidence="1 6" id="KW-0474">Menaquinone biosynthesis</keyword>
<keyword evidence="2 6" id="KW-0489">Methyltransferase</keyword>
<feature type="compositionally biased region" description="Low complexity" evidence="7">
    <location>
        <begin position="7"/>
        <end position="20"/>
    </location>
</feature>
<dbReference type="SUPFAM" id="SSF53335">
    <property type="entry name" value="S-adenosyl-L-methionine-dependent methyltransferases"/>
    <property type="match status" value="1"/>
</dbReference>
<dbReference type="AlphaFoldDB" id="A0A1N7MSW4"/>
<evidence type="ECO:0000256" key="5">
    <source>
        <dbReference type="ARBA" id="ARBA00022691"/>
    </source>
</evidence>
<dbReference type="PROSITE" id="PS51608">
    <property type="entry name" value="SAM_MT_UBIE"/>
    <property type="match status" value="1"/>
</dbReference>
<dbReference type="UniPathway" id="UPA00232"/>
<dbReference type="STRING" id="80876.SAMN05421779_104332"/>
<dbReference type="PROSITE" id="PS01184">
    <property type="entry name" value="UBIE_2"/>
    <property type="match status" value="1"/>
</dbReference>
<evidence type="ECO:0000313" key="9">
    <source>
        <dbReference type="Proteomes" id="UP000185678"/>
    </source>
</evidence>
<comment type="caution">
    <text evidence="6">Lacks conserved residue(s) required for the propagation of feature annotation.</text>
</comment>
<dbReference type="CDD" id="cd02440">
    <property type="entry name" value="AdoMet_MTases"/>
    <property type="match status" value="1"/>
</dbReference>
<dbReference type="FunFam" id="3.40.50.150:FF:000064">
    <property type="entry name" value="2-methoxy-6-polyprenyl-1,4-benzoquinol methylase, mitochondrial"/>
    <property type="match status" value="1"/>
</dbReference>
<keyword evidence="9" id="KW-1185">Reference proteome</keyword>
<feature type="binding site" evidence="6">
    <location>
        <begin position="147"/>
        <end position="148"/>
    </location>
    <ligand>
        <name>S-adenosyl-L-methionine</name>
        <dbReference type="ChEBI" id="CHEBI:59789"/>
    </ligand>
</feature>
<protein>
    <recommendedName>
        <fullName evidence="6">Ubiquinone/menaquinone biosynthesis C-methyltransferase UbiE</fullName>
        <ecNumber evidence="6">2.1.1.163</ecNumber>
        <ecNumber evidence="6">2.1.1.201</ecNumber>
    </recommendedName>
    <alternativeName>
        <fullName evidence="6">2-methoxy-6-polyprenyl-1,4-benzoquinol methylase</fullName>
    </alternativeName>
    <alternativeName>
        <fullName evidence="6">Demethylmenaquinone methyltransferase</fullName>
    </alternativeName>
</protein>
<dbReference type="InterPro" id="IPR023576">
    <property type="entry name" value="UbiE/COQ5_MeTrFase_CS"/>
</dbReference>
<dbReference type="GO" id="GO:0009234">
    <property type="term" value="P:menaquinone biosynthetic process"/>
    <property type="evidence" value="ECO:0007669"/>
    <property type="project" value="UniProtKB-UniRule"/>
</dbReference>
<dbReference type="EC" id="2.1.1.163" evidence="6"/>
<comment type="pathway">
    <text evidence="6">Cofactor biosynthesis; ubiquinone biosynthesis.</text>
</comment>
<dbReference type="EC" id="2.1.1.201" evidence="6"/>
<dbReference type="PANTHER" id="PTHR43591:SF24">
    <property type="entry name" value="2-METHOXY-6-POLYPRENYL-1,4-BENZOQUINOL METHYLASE, MITOCHONDRIAL"/>
    <property type="match status" value="1"/>
</dbReference>
<dbReference type="GO" id="GO:0032259">
    <property type="term" value="P:methylation"/>
    <property type="evidence" value="ECO:0007669"/>
    <property type="project" value="UniProtKB-KW"/>
</dbReference>
<dbReference type="GO" id="GO:0008425">
    <property type="term" value="F:2-methoxy-6-polyprenyl-1,4-benzoquinol methyltransferase activity"/>
    <property type="evidence" value="ECO:0007669"/>
    <property type="project" value="UniProtKB-UniRule"/>
</dbReference>
<sequence>MTELNTPADPSSESPAAAPSGVGATTHFGFRTVKTEEKQHLVREVFDSVASNYDLMNDLMSGGVHRLWKDRFIEMLAPRPGQKLLDVAGGTGDIAFRFLSQAQKRQKDDQPDASVTVCDINGEMLRVGRDRAVNRNILRNIEWVEGDAQHLPFPDASFDAYTIAFGLRNVTDIDLAMREARRVLKPGGRFMCLEFSKVVMPVLDQLYDVYSFKILPVMGQVVARNREAYQYLAESIRQFPPQEQMIERMKKAGLSQCSYRNLSGGIAAIHSGWRI</sequence>
<evidence type="ECO:0000313" key="8">
    <source>
        <dbReference type="EMBL" id="SIS89237.1"/>
    </source>
</evidence>
<dbReference type="NCBIfam" id="NF001242">
    <property type="entry name" value="PRK00216.1-3"/>
    <property type="match status" value="1"/>
</dbReference>
<dbReference type="InterPro" id="IPR004033">
    <property type="entry name" value="UbiE/COQ5_MeTrFase"/>
</dbReference>
<comment type="function">
    <text evidence="6">Methyltransferase required for the conversion of demethylmenaquinol (DMKH2) to menaquinol (MKH2) and the conversion of 2-polyprenyl-6-methoxy-1,4-benzoquinol (DDMQH2) to 2-polyprenyl-3-methyl-6-methoxy-1,4-benzoquinol (DMQH2).</text>
</comment>
<dbReference type="NCBIfam" id="TIGR01934">
    <property type="entry name" value="MenG_MenH_UbiE"/>
    <property type="match status" value="1"/>
</dbReference>
<dbReference type="Proteomes" id="UP000185678">
    <property type="component" value="Unassembled WGS sequence"/>
</dbReference>
<dbReference type="GO" id="GO:0009060">
    <property type="term" value="P:aerobic respiration"/>
    <property type="evidence" value="ECO:0007669"/>
    <property type="project" value="UniProtKB-UniRule"/>
</dbReference>
<evidence type="ECO:0000256" key="2">
    <source>
        <dbReference type="ARBA" id="ARBA00022603"/>
    </source>
</evidence>
<keyword evidence="4 6" id="KW-0831">Ubiquinone biosynthesis</keyword>
<dbReference type="PROSITE" id="PS01183">
    <property type="entry name" value="UBIE_1"/>
    <property type="match status" value="1"/>
</dbReference>
<dbReference type="InterPro" id="IPR029063">
    <property type="entry name" value="SAM-dependent_MTases_sf"/>
</dbReference>
<evidence type="ECO:0000256" key="1">
    <source>
        <dbReference type="ARBA" id="ARBA00022428"/>
    </source>
</evidence>
<comment type="pathway">
    <text evidence="6">Quinol/quinone metabolism; menaquinone biosynthesis; menaquinol from 1,4-dihydroxy-2-naphthoate: step 2/2.</text>
</comment>
<name>A0A1N7MSW4_9PROT</name>
<comment type="similarity">
    <text evidence="6">Belongs to the class I-like SAM-binding methyltransferase superfamily. MenG/UbiE family.</text>
</comment>
<dbReference type="GO" id="GO:0043770">
    <property type="term" value="F:demethylmenaquinone methyltransferase activity"/>
    <property type="evidence" value="ECO:0007669"/>
    <property type="project" value="UniProtKB-UniRule"/>
</dbReference>
<organism evidence="8 9">
    <name type="scientific">Insolitispirillum peregrinum</name>
    <dbReference type="NCBI Taxonomy" id="80876"/>
    <lineage>
        <taxon>Bacteria</taxon>
        <taxon>Pseudomonadati</taxon>
        <taxon>Pseudomonadota</taxon>
        <taxon>Alphaproteobacteria</taxon>
        <taxon>Rhodospirillales</taxon>
        <taxon>Novispirillaceae</taxon>
        <taxon>Insolitispirillum</taxon>
    </lineage>
</organism>
<dbReference type="EMBL" id="FTOA01000004">
    <property type="protein sequence ID" value="SIS89237.1"/>
    <property type="molecule type" value="Genomic_DNA"/>
</dbReference>
<dbReference type="Gene3D" id="3.40.50.150">
    <property type="entry name" value="Vaccinia Virus protein VP39"/>
    <property type="match status" value="1"/>
</dbReference>
<dbReference type="RefSeq" id="WP_084194815.1">
    <property type="nucleotide sequence ID" value="NZ_FTOA01000004.1"/>
</dbReference>
<evidence type="ECO:0000256" key="3">
    <source>
        <dbReference type="ARBA" id="ARBA00022679"/>
    </source>
</evidence>
<dbReference type="UniPathway" id="UPA00079">
    <property type="reaction ID" value="UER00169"/>
</dbReference>